<proteinExistence type="predicted"/>
<gene>
    <name evidence="1" type="ORF">CRI94_08160</name>
</gene>
<evidence type="ECO:0000313" key="1">
    <source>
        <dbReference type="EMBL" id="PEN14012.1"/>
    </source>
</evidence>
<dbReference type="Proteomes" id="UP000220102">
    <property type="component" value="Unassembled WGS sequence"/>
</dbReference>
<protein>
    <recommendedName>
        <fullName evidence="3">DUF3352 domain-containing protein</fullName>
    </recommendedName>
</protein>
<reference evidence="1 2" key="1">
    <citation type="submission" date="2017-10" db="EMBL/GenBank/DDBJ databases">
        <title>Draft genome of Longibacter Salinarum.</title>
        <authorList>
            <person name="Goh K.M."/>
            <person name="Shamsir M.S."/>
            <person name="Lim S.W."/>
        </authorList>
    </citation>
    <scope>NUCLEOTIDE SEQUENCE [LARGE SCALE GENOMIC DNA]</scope>
    <source>
        <strain evidence="1 2">KCTC 52045</strain>
    </source>
</reference>
<comment type="caution">
    <text evidence="1">The sequence shown here is derived from an EMBL/GenBank/DDBJ whole genome shotgun (WGS) entry which is preliminary data.</text>
</comment>
<organism evidence="1 2">
    <name type="scientific">Longibacter salinarum</name>
    <dbReference type="NCBI Taxonomy" id="1850348"/>
    <lineage>
        <taxon>Bacteria</taxon>
        <taxon>Pseudomonadati</taxon>
        <taxon>Rhodothermota</taxon>
        <taxon>Rhodothermia</taxon>
        <taxon>Rhodothermales</taxon>
        <taxon>Salisaetaceae</taxon>
        <taxon>Longibacter</taxon>
    </lineage>
</organism>
<evidence type="ECO:0008006" key="3">
    <source>
        <dbReference type="Google" id="ProtNLM"/>
    </source>
</evidence>
<sequence>MSRPLLSFDTTFSLPMIGRSLSNLSAKLFFVLSLFATLLVAGGCSSDEAPPLSSETEQAATLLPATSDMVAMMDVEHVRSYSPTAAARFNDMLADMRDSPKARAHLDAMNVDLSEDVQRIYVGGVLTDDRKNPILLVYGSFDPEAINDHVQSELQNDTTKVRSTEIGGRTAYVTDNDRGSYAAVVVNESLIMAGSYEQVQAGLARLDDDSEESLAASEEKLALLREAARGQSMWAALMSVPDDMKQSGSDKMDRIASVAEAGTMSLTFAENGNLDARVLVQAGDAETASNIADVMRGLLGLSKRRVNDEPDLQDVLQSVEIESRDAEVTMTGNVPASVIEQRFNRRSKMSSL</sequence>
<dbReference type="AlphaFoldDB" id="A0A2A8CZ73"/>
<dbReference type="EMBL" id="PDEQ01000003">
    <property type="protein sequence ID" value="PEN14012.1"/>
    <property type="molecule type" value="Genomic_DNA"/>
</dbReference>
<evidence type="ECO:0000313" key="2">
    <source>
        <dbReference type="Proteomes" id="UP000220102"/>
    </source>
</evidence>
<accession>A0A2A8CZ73</accession>
<name>A0A2A8CZ73_9BACT</name>
<keyword evidence="2" id="KW-1185">Reference proteome</keyword>